<dbReference type="InterPro" id="IPR019734">
    <property type="entry name" value="TPR_rpt"/>
</dbReference>
<protein>
    <submittedName>
        <fullName evidence="2">Tetratricopeptide repeat protein</fullName>
    </submittedName>
</protein>
<dbReference type="SUPFAM" id="SSF48452">
    <property type="entry name" value="TPR-like"/>
    <property type="match status" value="1"/>
</dbReference>
<dbReference type="EMBL" id="JAAGPU010000003">
    <property type="protein sequence ID" value="NEU03933.1"/>
    <property type="molecule type" value="Genomic_DNA"/>
</dbReference>
<dbReference type="RefSeq" id="WP_199869213.1">
    <property type="nucleotide sequence ID" value="NZ_JAAGPU010000003.1"/>
</dbReference>
<name>A0A6M0H1G1_9CLOT</name>
<keyword evidence="1" id="KW-0802">TPR repeat</keyword>
<organism evidence="2 3">
    <name type="scientific">Clostridium senegalense</name>
    <dbReference type="NCBI Taxonomy" id="1465809"/>
    <lineage>
        <taxon>Bacteria</taxon>
        <taxon>Bacillati</taxon>
        <taxon>Bacillota</taxon>
        <taxon>Clostridia</taxon>
        <taxon>Eubacteriales</taxon>
        <taxon>Clostridiaceae</taxon>
        <taxon>Clostridium</taxon>
    </lineage>
</organism>
<evidence type="ECO:0000256" key="1">
    <source>
        <dbReference type="PROSITE-ProRule" id="PRU00339"/>
    </source>
</evidence>
<evidence type="ECO:0000313" key="3">
    <source>
        <dbReference type="Proteomes" id="UP000481872"/>
    </source>
</evidence>
<proteinExistence type="predicted"/>
<reference evidence="2 3" key="1">
    <citation type="submission" date="2020-02" db="EMBL/GenBank/DDBJ databases">
        <title>Genome assembly of a novel Clostridium senegalense strain.</title>
        <authorList>
            <person name="Gupta T.B."/>
            <person name="Jauregui R."/>
            <person name="Maclean P."/>
            <person name="Nawarathana A."/>
            <person name="Brightwell G."/>
        </authorList>
    </citation>
    <scope>NUCLEOTIDE SEQUENCE [LARGE SCALE GENOMIC DNA]</scope>
    <source>
        <strain evidence="2 3">AGRFS4</strain>
    </source>
</reference>
<keyword evidence="3" id="KW-1185">Reference proteome</keyword>
<dbReference type="InterPro" id="IPR011990">
    <property type="entry name" value="TPR-like_helical_dom_sf"/>
</dbReference>
<dbReference type="Proteomes" id="UP000481872">
    <property type="component" value="Unassembled WGS sequence"/>
</dbReference>
<dbReference type="Gene3D" id="1.25.40.10">
    <property type="entry name" value="Tetratricopeptide repeat domain"/>
    <property type="match status" value="1"/>
</dbReference>
<accession>A0A6M0H1G1</accession>
<evidence type="ECO:0000313" key="2">
    <source>
        <dbReference type="EMBL" id="NEU03933.1"/>
    </source>
</evidence>
<gene>
    <name evidence="2" type="ORF">G3M99_03480</name>
</gene>
<feature type="repeat" description="TPR" evidence="1">
    <location>
        <begin position="243"/>
        <end position="276"/>
    </location>
</feature>
<sequence>MNNIESHFLNKLSKILFLEIKEGTKFNSYEFKENVYLPVRSEDVVGKAKDGDDLKNIPVTLFLEGIFFVLGCDKKFKFNEVYKEIIKDIDGSVKFIKGIIFNNVKNEKYEDAYILLKGLLETEKAKENYNKALLLVDGLRNKNTKYKEEELLLIEECKKIDDFSTPYFYEAILKKEDKDLEGALFAINQYISLGGEQTNDVLEFKNSLEIIGKYEDGKELVYEDPKAALEILLPLIDQLGNTVEIYYYVAIAYRVLENNEKAIYYLNEAQAINSDDVAVVNELGINLACIGDYQNAIRYFRAAFEVTKEVDICTNLIMCYLNLGDMEQAKVHLELAEKINPEDEVLKEIKKLNLN</sequence>
<comment type="caution">
    <text evidence="2">The sequence shown here is derived from an EMBL/GenBank/DDBJ whole genome shotgun (WGS) entry which is preliminary data.</text>
</comment>
<dbReference type="AlphaFoldDB" id="A0A6M0H1G1"/>
<dbReference type="SMART" id="SM00028">
    <property type="entry name" value="TPR"/>
    <property type="match status" value="3"/>
</dbReference>
<dbReference type="Pfam" id="PF14559">
    <property type="entry name" value="TPR_19"/>
    <property type="match status" value="1"/>
</dbReference>
<dbReference type="PROSITE" id="PS50005">
    <property type="entry name" value="TPR"/>
    <property type="match status" value="1"/>
</dbReference>